<feature type="transmembrane region" description="Helical" evidence="6">
    <location>
        <begin position="124"/>
        <end position="147"/>
    </location>
</feature>
<evidence type="ECO:0000256" key="5">
    <source>
        <dbReference type="ARBA" id="ARBA00023136"/>
    </source>
</evidence>
<name>A0ABD0YNW4_9HEMI</name>
<dbReference type="InterPro" id="IPR051843">
    <property type="entry name" value="CPA1_transporter"/>
</dbReference>
<feature type="transmembrane region" description="Helical" evidence="6">
    <location>
        <begin position="391"/>
        <end position="417"/>
    </location>
</feature>
<dbReference type="PANTHER" id="PTHR31102:SF1">
    <property type="entry name" value="CATION_H+ EXCHANGER DOMAIN-CONTAINING PROTEIN"/>
    <property type="match status" value="1"/>
</dbReference>
<sequence length="432" mass="45749">MYTLLRVEAAPGGDLFKLVALVLAAYCTGGLFALVRLPPLVGMLIAGIALRTVGFFKISGVYLDIVIKLREVALTIILIKAGLGLDAQALLKLSLVVLRLAFIPCLTEALAAAVISHYTLGYPWLWGLLLGFMLSAVSPAVVVPVLLSLQERGYGEEKGIATLVIAASSIDDILAISAFGVILGMLFSAGDVAQQILQGPIEMACGLAFGIVWGFLASFIPHRNDKFVTMKRSIMIGIGGLCAVLGAELIHYPGAGPLACIVSTFVACLSWKLQGWSSSHNPVSKVFSKCWLLLQPVLFGLIGAEIDLMRLELGTVGYGMAIIAGSLVIRVITCCLVLTGGNLNWKEVIFVNLAWLPKATVQAALGPEALDEVRLQDNPSQEDLMRGSQMLTIAVLSILLTAPLGSIAISVTGPYLLSAKKPSLVEPARKGT</sequence>
<dbReference type="InterPro" id="IPR006153">
    <property type="entry name" value="Cation/H_exchanger_TM"/>
</dbReference>
<feature type="transmembrane region" description="Helical" evidence="6">
    <location>
        <begin position="233"/>
        <end position="250"/>
    </location>
</feature>
<evidence type="ECO:0000256" key="2">
    <source>
        <dbReference type="ARBA" id="ARBA00007367"/>
    </source>
</evidence>
<feature type="transmembrane region" description="Helical" evidence="6">
    <location>
        <begin position="97"/>
        <end position="118"/>
    </location>
</feature>
<accession>A0ABD0YNW4</accession>
<evidence type="ECO:0000256" key="4">
    <source>
        <dbReference type="ARBA" id="ARBA00022989"/>
    </source>
</evidence>
<comment type="caution">
    <text evidence="8">The sequence shown here is derived from an EMBL/GenBank/DDBJ whole genome shotgun (WGS) entry which is preliminary data.</text>
</comment>
<organism evidence="8 9">
    <name type="scientific">Ranatra chinensis</name>
    <dbReference type="NCBI Taxonomy" id="642074"/>
    <lineage>
        <taxon>Eukaryota</taxon>
        <taxon>Metazoa</taxon>
        <taxon>Ecdysozoa</taxon>
        <taxon>Arthropoda</taxon>
        <taxon>Hexapoda</taxon>
        <taxon>Insecta</taxon>
        <taxon>Pterygota</taxon>
        <taxon>Neoptera</taxon>
        <taxon>Paraneoptera</taxon>
        <taxon>Hemiptera</taxon>
        <taxon>Heteroptera</taxon>
        <taxon>Panheteroptera</taxon>
        <taxon>Nepomorpha</taxon>
        <taxon>Nepidae</taxon>
        <taxon>Ranatrinae</taxon>
        <taxon>Ranatra</taxon>
    </lineage>
</organism>
<proteinExistence type="inferred from homology"/>
<gene>
    <name evidence="8" type="ORF">AAG570_001917</name>
</gene>
<dbReference type="Pfam" id="PF00999">
    <property type="entry name" value="Na_H_Exchanger"/>
    <property type="match status" value="1"/>
</dbReference>
<feature type="transmembrane region" description="Helical" evidence="6">
    <location>
        <begin position="316"/>
        <end position="338"/>
    </location>
</feature>
<evidence type="ECO:0000256" key="3">
    <source>
        <dbReference type="ARBA" id="ARBA00022692"/>
    </source>
</evidence>
<keyword evidence="4 6" id="KW-1133">Transmembrane helix</keyword>
<dbReference type="GO" id="GO:0016020">
    <property type="term" value="C:membrane"/>
    <property type="evidence" value="ECO:0007669"/>
    <property type="project" value="UniProtKB-SubCell"/>
</dbReference>
<feature type="domain" description="Cation/H+ exchanger transmembrane" evidence="7">
    <location>
        <begin position="25"/>
        <end position="410"/>
    </location>
</feature>
<dbReference type="EMBL" id="JBFDAA010000011">
    <property type="protein sequence ID" value="KAL1124147.1"/>
    <property type="molecule type" value="Genomic_DNA"/>
</dbReference>
<evidence type="ECO:0000256" key="6">
    <source>
        <dbReference type="SAM" id="Phobius"/>
    </source>
</evidence>
<evidence type="ECO:0000259" key="7">
    <source>
        <dbReference type="Pfam" id="PF00999"/>
    </source>
</evidence>
<dbReference type="Proteomes" id="UP001558652">
    <property type="component" value="Unassembled WGS sequence"/>
</dbReference>
<feature type="transmembrane region" description="Helical" evidence="6">
    <location>
        <begin position="40"/>
        <end position="59"/>
    </location>
</feature>
<protein>
    <recommendedName>
        <fullName evidence="7">Cation/H+ exchanger transmembrane domain-containing protein</fullName>
    </recommendedName>
</protein>
<comment type="subcellular location">
    <subcellularLocation>
        <location evidence="1">Membrane</location>
        <topology evidence="1">Multi-pass membrane protein</topology>
    </subcellularLocation>
</comment>
<feature type="transmembrane region" description="Helical" evidence="6">
    <location>
        <begin position="15"/>
        <end position="35"/>
    </location>
</feature>
<evidence type="ECO:0000256" key="1">
    <source>
        <dbReference type="ARBA" id="ARBA00004141"/>
    </source>
</evidence>
<dbReference type="InterPro" id="IPR038770">
    <property type="entry name" value="Na+/solute_symporter_sf"/>
</dbReference>
<evidence type="ECO:0000313" key="9">
    <source>
        <dbReference type="Proteomes" id="UP001558652"/>
    </source>
</evidence>
<keyword evidence="3 6" id="KW-0812">Transmembrane</keyword>
<reference evidence="8 9" key="1">
    <citation type="submission" date="2024-07" db="EMBL/GenBank/DDBJ databases">
        <title>Chromosome-level genome assembly of the water stick insect Ranatra chinensis (Heteroptera: Nepidae).</title>
        <authorList>
            <person name="Liu X."/>
        </authorList>
    </citation>
    <scope>NUCLEOTIDE SEQUENCE [LARGE SCALE GENOMIC DNA]</scope>
    <source>
        <strain evidence="8">Cailab_2021Rc</strain>
        <tissue evidence="8">Muscle</tissue>
    </source>
</reference>
<dbReference type="PANTHER" id="PTHR31102">
    <property type="match status" value="1"/>
</dbReference>
<dbReference type="AlphaFoldDB" id="A0ABD0YNW4"/>
<feature type="transmembrane region" description="Helical" evidence="6">
    <location>
        <begin position="201"/>
        <end position="221"/>
    </location>
</feature>
<feature type="transmembrane region" description="Helical" evidence="6">
    <location>
        <begin position="159"/>
        <end position="189"/>
    </location>
</feature>
<keyword evidence="9" id="KW-1185">Reference proteome</keyword>
<keyword evidence="5 6" id="KW-0472">Membrane</keyword>
<dbReference type="Gene3D" id="1.20.1530.20">
    <property type="match status" value="1"/>
</dbReference>
<evidence type="ECO:0000313" key="8">
    <source>
        <dbReference type="EMBL" id="KAL1124147.1"/>
    </source>
</evidence>
<comment type="similarity">
    <text evidence="2">Belongs to the monovalent cation:proton antiporter 1 (CPA1) transporter (TC 2.A.36) family.</text>
</comment>